<protein>
    <submittedName>
        <fullName evidence="2">Uncharacterized protein</fullName>
    </submittedName>
</protein>
<sequence>FQIGQLFNTPRADVWDGGDLTFDASSVGIAGEDQFGTIESTSGFLSRGVSRPLTAYGGDGGDIFSVYHNTAVIRLEGEAGNDEFIVRAFALVDPEEGDEQETSEIEGGAGDDLIQYAINAPVSIDGGAGTDTVVIIGTELPDNFVVTNEGITGAGLSVTFDNVEMAEVDGLEGDDNFFILSTSEGVVTTIIGGMGSDTFSVLGDVTETVVGGAQLEGEPGVITHTISTDDGQYSPIRVDGVLVTISEAAEGQTAVAITELGRTIVSEFGLTDTYSIQLLGTIPTEATILYLVVSAGVPSTTDQEEDPASDTLLVSTDGTTFNRAVVLTFNSLTNWSVPRTITVQAIEDSAAEGERVALISHSIISTDASLEAIALPDVQVTIVDDDKFGIIITESDGTTVVHEGGAIGVLASDTYTVELTHSLAGSDEVVVDLQHGADVNLSHGYPAYLAHVHQRRDPVHRQGHSAGRRRSGEYRAPENRTRHQHRPVDRFPV</sequence>
<feature type="non-terminal residue" evidence="2">
    <location>
        <position position="1"/>
    </location>
</feature>
<proteinExistence type="predicted"/>
<feature type="compositionally biased region" description="Basic and acidic residues" evidence="1">
    <location>
        <begin position="470"/>
        <end position="493"/>
    </location>
</feature>
<accession>A0A0F9D9E9</accession>
<evidence type="ECO:0000313" key="2">
    <source>
        <dbReference type="EMBL" id="KKL14431.1"/>
    </source>
</evidence>
<dbReference type="Gene3D" id="2.160.20.160">
    <property type="match status" value="1"/>
</dbReference>
<dbReference type="EMBL" id="LAZR01040460">
    <property type="protein sequence ID" value="KKL14431.1"/>
    <property type="molecule type" value="Genomic_DNA"/>
</dbReference>
<reference evidence="2" key="1">
    <citation type="journal article" date="2015" name="Nature">
        <title>Complex archaea that bridge the gap between prokaryotes and eukaryotes.</title>
        <authorList>
            <person name="Spang A."/>
            <person name="Saw J.H."/>
            <person name="Jorgensen S.L."/>
            <person name="Zaremba-Niedzwiedzka K."/>
            <person name="Martijn J."/>
            <person name="Lind A.E."/>
            <person name="van Eijk R."/>
            <person name="Schleper C."/>
            <person name="Guy L."/>
            <person name="Ettema T.J."/>
        </authorList>
    </citation>
    <scope>NUCLEOTIDE SEQUENCE</scope>
</reference>
<comment type="caution">
    <text evidence="2">The sequence shown here is derived from an EMBL/GenBank/DDBJ whole genome shotgun (WGS) entry which is preliminary data.</text>
</comment>
<feature type="non-terminal residue" evidence="2">
    <location>
        <position position="493"/>
    </location>
</feature>
<evidence type="ECO:0000256" key="1">
    <source>
        <dbReference type="SAM" id="MobiDB-lite"/>
    </source>
</evidence>
<feature type="region of interest" description="Disordered" evidence="1">
    <location>
        <begin position="456"/>
        <end position="493"/>
    </location>
</feature>
<organism evidence="2">
    <name type="scientific">marine sediment metagenome</name>
    <dbReference type="NCBI Taxonomy" id="412755"/>
    <lineage>
        <taxon>unclassified sequences</taxon>
        <taxon>metagenomes</taxon>
        <taxon>ecological metagenomes</taxon>
    </lineage>
</organism>
<name>A0A0F9D9E9_9ZZZZ</name>
<dbReference type="PRINTS" id="PR00313">
    <property type="entry name" value="CABNDNGRPT"/>
</dbReference>
<gene>
    <name evidence="2" type="ORF">LCGC14_2515740</name>
</gene>
<dbReference type="AlphaFoldDB" id="A0A0F9D9E9"/>